<keyword evidence="1" id="KW-0472">Membrane</keyword>
<evidence type="ECO:0000256" key="1">
    <source>
        <dbReference type="SAM" id="Phobius"/>
    </source>
</evidence>
<comment type="caution">
    <text evidence="2">The sequence shown here is derived from an EMBL/GenBank/DDBJ whole genome shotgun (WGS) entry which is preliminary data.</text>
</comment>
<feature type="transmembrane region" description="Helical" evidence="1">
    <location>
        <begin position="50"/>
        <end position="69"/>
    </location>
</feature>
<feature type="transmembrane region" description="Helical" evidence="1">
    <location>
        <begin position="210"/>
        <end position="229"/>
    </location>
</feature>
<feature type="transmembrane region" description="Helical" evidence="1">
    <location>
        <begin position="137"/>
        <end position="159"/>
    </location>
</feature>
<feature type="transmembrane region" description="Helical" evidence="1">
    <location>
        <begin position="21"/>
        <end position="44"/>
    </location>
</feature>
<dbReference type="EMBL" id="BMDD01000004">
    <property type="protein sequence ID" value="GGH81578.1"/>
    <property type="molecule type" value="Genomic_DNA"/>
</dbReference>
<evidence type="ECO:0000313" key="2">
    <source>
        <dbReference type="EMBL" id="GGH81578.1"/>
    </source>
</evidence>
<organism evidence="2 3">
    <name type="scientific">Saccharibacillus endophyticus</name>
    <dbReference type="NCBI Taxonomy" id="2060666"/>
    <lineage>
        <taxon>Bacteria</taxon>
        <taxon>Bacillati</taxon>
        <taxon>Bacillota</taxon>
        <taxon>Bacilli</taxon>
        <taxon>Bacillales</taxon>
        <taxon>Paenibacillaceae</taxon>
        <taxon>Saccharibacillus</taxon>
    </lineage>
</organism>
<reference evidence="3" key="1">
    <citation type="journal article" date="2019" name="Int. J. Syst. Evol. Microbiol.">
        <title>The Global Catalogue of Microorganisms (GCM) 10K type strain sequencing project: providing services to taxonomists for standard genome sequencing and annotation.</title>
        <authorList>
            <consortium name="The Broad Institute Genomics Platform"/>
            <consortium name="The Broad Institute Genome Sequencing Center for Infectious Disease"/>
            <person name="Wu L."/>
            <person name="Ma J."/>
        </authorList>
    </citation>
    <scope>NUCLEOTIDE SEQUENCE [LARGE SCALE GENOMIC DNA]</scope>
    <source>
        <strain evidence="3">CCM 8702</strain>
    </source>
</reference>
<sequence length="239" mass="27233">MDRIWNHAWRIVGRELKIDRYYLIASTLFIAYMAFFSGLMVSMISEEPRFSLVADLFFWAVASMTGYYFSRRMMKFIAEDSYTQMLAYYRVLPISPKVIALARCQQLALATVFNGILLFGLMYVLHSGIREQLNPGAFVAFALLWTGFGLISNSAYIVLELSVRGKAYFWYSLVLVIALTLLVLILHFSGVHIVEGTMRISKEHGVFSPIAWSFFAAGVLSIYVSYRALVIKLPKRNLA</sequence>
<dbReference type="RefSeq" id="WP_172245255.1">
    <property type="nucleotide sequence ID" value="NZ_BMDD01000004.1"/>
</dbReference>
<name>A0ABQ2A0U7_9BACL</name>
<feature type="transmembrane region" description="Helical" evidence="1">
    <location>
        <begin position="168"/>
        <end position="190"/>
    </location>
</feature>
<evidence type="ECO:0008006" key="4">
    <source>
        <dbReference type="Google" id="ProtNLM"/>
    </source>
</evidence>
<dbReference type="Proteomes" id="UP000605427">
    <property type="component" value="Unassembled WGS sequence"/>
</dbReference>
<protein>
    <recommendedName>
        <fullName evidence="4">ABC transporter permease</fullName>
    </recommendedName>
</protein>
<proteinExistence type="predicted"/>
<keyword evidence="1" id="KW-1133">Transmembrane helix</keyword>
<keyword evidence="1" id="KW-0812">Transmembrane</keyword>
<evidence type="ECO:0000313" key="3">
    <source>
        <dbReference type="Proteomes" id="UP000605427"/>
    </source>
</evidence>
<accession>A0ABQ2A0U7</accession>
<gene>
    <name evidence="2" type="ORF">GCM10007362_31590</name>
</gene>
<feature type="transmembrane region" description="Helical" evidence="1">
    <location>
        <begin position="107"/>
        <end position="125"/>
    </location>
</feature>
<keyword evidence="3" id="KW-1185">Reference proteome</keyword>